<keyword evidence="2" id="KW-1133">Transmembrane helix</keyword>
<evidence type="ECO:0000256" key="1">
    <source>
        <dbReference type="SAM" id="MobiDB-lite"/>
    </source>
</evidence>
<dbReference type="Proteomes" id="UP000467840">
    <property type="component" value="Chromosome 15"/>
</dbReference>
<name>A0A6A6MSD6_HEVBR</name>
<accession>A0A6A6MSD6</accession>
<evidence type="ECO:0000256" key="2">
    <source>
        <dbReference type="SAM" id="Phobius"/>
    </source>
</evidence>
<dbReference type="AlphaFoldDB" id="A0A6A6MSD6"/>
<feature type="region of interest" description="Disordered" evidence="1">
    <location>
        <begin position="108"/>
        <end position="152"/>
    </location>
</feature>
<keyword evidence="4" id="KW-1185">Reference proteome</keyword>
<dbReference type="EMBL" id="JAAGAX010000005">
    <property type="protein sequence ID" value="KAF2315206.1"/>
    <property type="molecule type" value="Genomic_DNA"/>
</dbReference>
<sequence length="152" mass="17571">MPSVAVRPEASAEEIAQDKAAEQSGLVMIICVATTSLISLSDALYYQYSKKTKSAREPWEEPKLVYLYEEFGKKRSQVHPSWKDFCIKLMCEEYLPFGMLMERVRVEEQSRNQDKRVEPSNSVRSRHAKNLGPRMKDGKKARLNGKKRETDR</sequence>
<keyword evidence="2" id="KW-0812">Transmembrane</keyword>
<feature type="compositionally biased region" description="Basic and acidic residues" evidence="1">
    <location>
        <begin position="134"/>
        <end position="152"/>
    </location>
</feature>
<reference evidence="3 4" key="1">
    <citation type="journal article" date="2020" name="Mol. Plant">
        <title>The Chromosome-Based Rubber Tree Genome Provides New Insights into Spurge Genome Evolution and Rubber Biosynthesis.</title>
        <authorList>
            <person name="Liu J."/>
            <person name="Shi C."/>
            <person name="Shi C.C."/>
            <person name="Li W."/>
            <person name="Zhang Q.J."/>
            <person name="Zhang Y."/>
            <person name="Li K."/>
            <person name="Lu H.F."/>
            <person name="Shi C."/>
            <person name="Zhu S.T."/>
            <person name="Xiao Z.Y."/>
            <person name="Nan H."/>
            <person name="Yue Y."/>
            <person name="Zhu X.G."/>
            <person name="Wu Y."/>
            <person name="Hong X.N."/>
            <person name="Fan G.Y."/>
            <person name="Tong Y."/>
            <person name="Zhang D."/>
            <person name="Mao C.L."/>
            <person name="Liu Y.L."/>
            <person name="Hao S.J."/>
            <person name="Liu W.Q."/>
            <person name="Lv M.Q."/>
            <person name="Zhang H.B."/>
            <person name="Liu Y."/>
            <person name="Hu-Tang G.R."/>
            <person name="Wang J.P."/>
            <person name="Wang J.H."/>
            <person name="Sun Y.H."/>
            <person name="Ni S.B."/>
            <person name="Chen W.B."/>
            <person name="Zhang X.C."/>
            <person name="Jiao Y.N."/>
            <person name="Eichler E.E."/>
            <person name="Li G.H."/>
            <person name="Liu X."/>
            <person name="Gao L.Z."/>
        </authorList>
    </citation>
    <scope>NUCLEOTIDE SEQUENCE [LARGE SCALE GENOMIC DNA]</scope>
    <source>
        <strain evidence="4">cv. GT1</strain>
        <tissue evidence="3">Leaf</tissue>
    </source>
</reference>
<comment type="caution">
    <text evidence="3">The sequence shown here is derived from an EMBL/GenBank/DDBJ whole genome shotgun (WGS) entry which is preliminary data.</text>
</comment>
<keyword evidence="2" id="KW-0472">Membrane</keyword>
<feature type="transmembrane region" description="Helical" evidence="2">
    <location>
        <begin position="26"/>
        <end position="46"/>
    </location>
</feature>
<organism evidence="3 4">
    <name type="scientific">Hevea brasiliensis</name>
    <name type="common">Para rubber tree</name>
    <name type="synonym">Siphonia brasiliensis</name>
    <dbReference type="NCBI Taxonomy" id="3981"/>
    <lineage>
        <taxon>Eukaryota</taxon>
        <taxon>Viridiplantae</taxon>
        <taxon>Streptophyta</taxon>
        <taxon>Embryophyta</taxon>
        <taxon>Tracheophyta</taxon>
        <taxon>Spermatophyta</taxon>
        <taxon>Magnoliopsida</taxon>
        <taxon>eudicotyledons</taxon>
        <taxon>Gunneridae</taxon>
        <taxon>Pentapetalae</taxon>
        <taxon>rosids</taxon>
        <taxon>fabids</taxon>
        <taxon>Malpighiales</taxon>
        <taxon>Euphorbiaceae</taxon>
        <taxon>Crotonoideae</taxon>
        <taxon>Micrandreae</taxon>
        <taxon>Hevea</taxon>
    </lineage>
</organism>
<proteinExistence type="predicted"/>
<gene>
    <name evidence="3" type="ORF">GH714_038431</name>
</gene>
<evidence type="ECO:0000313" key="3">
    <source>
        <dbReference type="EMBL" id="KAF2315206.1"/>
    </source>
</evidence>
<evidence type="ECO:0000313" key="4">
    <source>
        <dbReference type="Proteomes" id="UP000467840"/>
    </source>
</evidence>
<protein>
    <submittedName>
        <fullName evidence="3">Uncharacterized protein</fullName>
    </submittedName>
</protein>
<feature type="compositionally biased region" description="Basic and acidic residues" evidence="1">
    <location>
        <begin position="108"/>
        <end position="118"/>
    </location>
</feature>